<dbReference type="EMBL" id="QXGA01000775">
    <property type="protein sequence ID" value="KAE9141436.1"/>
    <property type="molecule type" value="Genomic_DNA"/>
</dbReference>
<evidence type="ECO:0000313" key="2">
    <source>
        <dbReference type="EMBL" id="KAE8941203.1"/>
    </source>
</evidence>
<evidence type="ECO:0000313" key="5">
    <source>
        <dbReference type="EMBL" id="KAE9141436.1"/>
    </source>
</evidence>
<dbReference type="EMBL" id="QXGE01000321">
    <property type="protein sequence ID" value="KAE9316081.1"/>
    <property type="molecule type" value="Genomic_DNA"/>
</dbReference>
<accession>A0A6A3F7C6</accession>
<dbReference type="Proteomes" id="UP000460718">
    <property type="component" value="Unassembled WGS sequence"/>
</dbReference>
<reference evidence="7 8" key="1">
    <citation type="submission" date="2018-08" db="EMBL/GenBank/DDBJ databases">
        <title>Genomic investigation of the strawberry pathogen Phytophthora fragariae indicates pathogenicity is determined by transcriptional variation in three key races.</title>
        <authorList>
            <person name="Adams T.M."/>
            <person name="Armitage A.D."/>
            <person name="Sobczyk M.K."/>
            <person name="Bates H.J."/>
            <person name="Dunwell J.M."/>
            <person name="Nellist C.F."/>
            <person name="Harrison R.J."/>
        </authorList>
    </citation>
    <scope>NUCLEOTIDE SEQUENCE [LARGE SCALE GENOMIC DNA]</scope>
    <source>
        <strain evidence="6 8">A4</strain>
        <strain evidence="5 9">NOV-5</strain>
        <strain evidence="2 7">NOV-9</strain>
        <strain evidence="4 11">ONT-3</strain>
        <strain evidence="3 10">SCRP245</strain>
    </source>
</reference>
<gene>
    <name evidence="6" type="ORF">PF001_g7482</name>
    <name evidence="5" type="ORF">PF006_g13191</name>
    <name evidence="2" type="ORF">PF009_g8994</name>
    <name evidence="4" type="ORF">PF010_g7476</name>
    <name evidence="3" type="ORF">PF011_g7134</name>
</gene>
<dbReference type="Proteomes" id="UP000437068">
    <property type="component" value="Unassembled WGS sequence"/>
</dbReference>
<evidence type="ECO:0000313" key="6">
    <source>
        <dbReference type="EMBL" id="KAE9316081.1"/>
    </source>
</evidence>
<dbReference type="EMBL" id="QXFX01000319">
    <property type="protein sequence ID" value="KAE9120452.1"/>
    <property type="molecule type" value="Genomic_DNA"/>
</dbReference>
<evidence type="ECO:0000313" key="3">
    <source>
        <dbReference type="EMBL" id="KAE9016482.1"/>
    </source>
</evidence>
<evidence type="ECO:0000313" key="9">
    <source>
        <dbReference type="Proteomes" id="UP000440732"/>
    </source>
</evidence>
<evidence type="ECO:0000313" key="11">
    <source>
        <dbReference type="Proteomes" id="UP000488956"/>
    </source>
</evidence>
<proteinExistence type="predicted"/>
<evidence type="ECO:0000256" key="1">
    <source>
        <dbReference type="SAM" id="MobiDB-lite"/>
    </source>
</evidence>
<dbReference type="Proteomes" id="UP000440732">
    <property type="component" value="Unassembled WGS sequence"/>
</dbReference>
<evidence type="ECO:0000313" key="8">
    <source>
        <dbReference type="Proteomes" id="UP000437068"/>
    </source>
</evidence>
<organism evidence="2 7">
    <name type="scientific">Phytophthora fragariae</name>
    <dbReference type="NCBI Taxonomy" id="53985"/>
    <lineage>
        <taxon>Eukaryota</taxon>
        <taxon>Sar</taxon>
        <taxon>Stramenopiles</taxon>
        <taxon>Oomycota</taxon>
        <taxon>Peronosporomycetes</taxon>
        <taxon>Peronosporales</taxon>
        <taxon>Peronosporaceae</taxon>
        <taxon>Phytophthora</taxon>
    </lineage>
</organism>
<dbReference type="Proteomes" id="UP000488956">
    <property type="component" value="Unassembled WGS sequence"/>
</dbReference>
<name>A0A6A3F7C6_9STRA</name>
<dbReference type="EMBL" id="QXGF01000375">
    <property type="protein sequence ID" value="KAE8941203.1"/>
    <property type="molecule type" value="Genomic_DNA"/>
</dbReference>
<evidence type="ECO:0000313" key="4">
    <source>
        <dbReference type="EMBL" id="KAE9120452.1"/>
    </source>
</evidence>
<feature type="region of interest" description="Disordered" evidence="1">
    <location>
        <begin position="31"/>
        <end position="69"/>
    </location>
</feature>
<protein>
    <submittedName>
        <fullName evidence="2">Uncharacterized protein</fullName>
    </submittedName>
</protein>
<comment type="caution">
    <text evidence="2">The sequence shown here is derived from an EMBL/GenBank/DDBJ whole genome shotgun (WGS) entry which is preliminary data.</text>
</comment>
<evidence type="ECO:0000313" key="7">
    <source>
        <dbReference type="Proteomes" id="UP000429523"/>
    </source>
</evidence>
<dbReference type="EMBL" id="QXFW01000313">
    <property type="protein sequence ID" value="KAE9016482.1"/>
    <property type="molecule type" value="Genomic_DNA"/>
</dbReference>
<sequence length="191" mass="20290">MHPDAAPDGQYRTSSALTRILENVEALRGQRVGRLSAASSSPGVDPVSDRGGMDTRDDDSSTTTSSADSPDDQILAALTWTIAIVETLRSRGATCVGSVTFLAGDDAHNVGDGISESYGVDFEFQDVGDSDRDVDRGSSQGDETVELSMVAWVGEQIHEVCGERVVLLRLGLAMGGYFGRGVRSSPKKIFF</sequence>
<dbReference type="AlphaFoldDB" id="A0A6A3F7C6"/>
<dbReference type="Proteomes" id="UP000429523">
    <property type="component" value="Unassembled WGS sequence"/>
</dbReference>
<feature type="compositionally biased region" description="Basic and acidic residues" evidence="1">
    <location>
        <begin position="47"/>
        <end position="59"/>
    </location>
</feature>
<evidence type="ECO:0000313" key="10">
    <source>
        <dbReference type="Proteomes" id="UP000460718"/>
    </source>
</evidence>